<dbReference type="Pfam" id="PF01435">
    <property type="entry name" value="Peptidase_M48"/>
    <property type="match status" value="1"/>
</dbReference>
<keyword evidence="7 15" id="KW-0378">Hydrolase</keyword>
<keyword evidence="9 13" id="KW-1133">Transmembrane helix</keyword>
<evidence type="ECO:0000313" key="15">
    <source>
        <dbReference type="EMBL" id="ADP17123.1"/>
    </source>
</evidence>
<dbReference type="GO" id="GO:0046872">
    <property type="term" value="F:metal ion binding"/>
    <property type="evidence" value="ECO:0007669"/>
    <property type="project" value="UniProtKB-KW"/>
</dbReference>
<feature type="transmembrane region" description="Helical" evidence="13">
    <location>
        <begin position="35"/>
        <end position="63"/>
    </location>
</feature>
<evidence type="ECO:0000256" key="12">
    <source>
        <dbReference type="SAM" id="MobiDB-lite"/>
    </source>
</evidence>
<keyword evidence="11 13" id="KW-0472">Membrane</keyword>
<evidence type="ECO:0000256" key="1">
    <source>
        <dbReference type="ARBA" id="ARBA00001947"/>
    </source>
</evidence>
<evidence type="ECO:0000256" key="4">
    <source>
        <dbReference type="ARBA" id="ARBA00022670"/>
    </source>
</evidence>
<feature type="region of interest" description="Disordered" evidence="12">
    <location>
        <begin position="315"/>
        <end position="350"/>
    </location>
</feature>
<dbReference type="InterPro" id="IPR001915">
    <property type="entry name" value="Peptidase_M48"/>
</dbReference>
<evidence type="ECO:0000313" key="16">
    <source>
        <dbReference type="Proteomes" id="UP000006876"/>
    </source>
</evidence>
<evidence type="ECO:0000256" key="9">
    <source>
        <dbReference type="ARBA" id="ARBA00022989"/>
    </source>
</evidence>
<evidence type="ECO:0000256" key="2">
    <source>
        <dbReference type="ARBA" id="ARBA00004651"/>
    </source>
</evidence>
<dbReference type="Gene3D" id="3.30.2010.10">
    <property type="entry name" value="Metalloproteases ('zincins'), catalytic domain"/>
    <property type="match status" value="1"/>
</dbReference>
<sequence length="640" mass="69547">MARLGLSGLKLSARLLLGDAALVSAGVALCTAPAWLYAALPGVLGVAAGALALPLPFAGWAMLRLPFAARPPAAEDGIRLRAEDAPALFREIEQVRARLGAPALDAVYLNGEFNASIRQHRQLLGRTRNVLWLGQPLLEMLSADACRAILAHECAHIAGSHGRYASRVYFARLQWQEAARQLERRKGLSTGPLRLFMNWHVPRFLTASLGFARECEYEADAQSAQACGAAAAANALVAVSLQARALREYWPAAYAQAADAQPPSPHARLAGHTELALPRDEAEAQAWLDQALCRPTTGDDTHPSLSDRLAALHTTASPEQRATGPSRQSAAQTSAPQAAPTSTNPLPWRRASPTAAEEWLGDQRLPLAQALDASQRDAIEQTARELRNERDEAIAGHHDLMRKQRLRALSADERASMAWYADMLTGDADSAAILLEQNLRAHPGHVPTLCQLAALQLRRARMAPTEASRLEAAAEVLWTQAANEPGPQRLPCLRQLTAAALRRGDLEQARAWRLEADLLERQTQAGDATPRFQAHGLNESDLRKLADTLDPLLRTATGVWLLRNTDSNRLALLVLARDSALARAIGKLTGEQSYLRRDCEMLLARLLPRVRQPVEPILMEAGDPLLNQCTQACLLRKAGA</sequence>
<protein>
    <submittedName>
        <fullName evidence="15">Peptidase family M48 family protein 4</fullName>
        <ecNumber evidence="15">3.4.24.-</ecNumber>
    </submittedName>
</protein>
<evidence type="ECO:0000256" key="3">
    <source>
        <dbReference type="ARBA" id="ARBA00022475"/>
    </source>
</evidence>
<evidence type="ECO:0000259" key="14">
    <source>
        <dbReference type="Pfam" id="PF01435"/>
    </source>
</evidence>
<keyword evidence="4" id="KW-0645">Protease</keyword>
<gene>
    <name evidence="15" type="ordered locus">AXYL_03803</name>
</gene>
<dbReference type="CDD" id="cd07328">
    <property type="entry name" value="M48_Ste24p_like"/>
    <property type="match status" value="1"/>
</dbReference>
<reference evidence="15 16" key="1">
    <citation type="journal article" date="2011" name="J. Bacteriol.">
        <title>Complete genome sequence of the haloaromatic acid-degrading bacterium Achromobacter xylosoxidans A8.</title>
        <authorList>
            <person name="Strnad H."/>
            <person name="Ridl J."/>
            <person name="Paces J."/>
            <person name="Kolar M."/>
            <person name="Vlcek C."/>
            <person name="Paces V."/>
        </authorList>
    </citation>
    <scope>NUCLEOTIDE SEQUENCE [LARGE SCALE GENOMIC DNA]</scope>
    <source>
        <strain evidence="15 16">A8</strain>
    </source>
</reference>
<dbReference type="GO" id="GO:0004222">
    <property type="term" value="F:metalloendopeptidase activity"/>
    <property type="evidence" value="ECO:0007669"/>
    <property type="project" value="InterPro"/>
</dbReference>
<dbReference type="OrthoDB" id="9789270at2"/>
<dbReference type="KEGG" id="axy:AXYL_03803"/>
<evidence type="ECO:0000256" key="13">
    <source>
        <dbReference type="SAM" id="Phobius"/>
    </source>
</evidence>
<name>E3HPW5_ACHXA</name>
<dbReference type="GO" id="GO:0006508">
    <property type="term" value="P:proteolysis"/>
    <property type="evidence" value="ECO:0007669"/>
    <property type="project" value="UniProtKB-KW"/>
</dbReference>
<dbReference type="EC" id="3.4.24.-" evidence="15"/>
<evidence type="ECO:0000256" key="8">
    <source>
        <dbReference type="ARBA" id="ARBA00022833"/>
    </source>
</evidence>
<dbReference type="Proteomes" id="UP000006876">
    <property type="component" value="Chromosome"/>
</dbReference>
<dbReference type="eggNOG" id="COG0501">
    <property type="taxonomic scope" value="Bacteria"/>
</dbReference>
<dbReference type="HOGENOM" id="CLU_427391_0_0_4"/>
<keyword evidence="8" id="KW-0862">Zinc</keyword>
<keyword evidence="5 13" id="KW-0812">Transmembrane</keyword>
<organism evidence="15 16">
    <name type="scientific">Achromobacter xylosoxidans (strain A8)</name>
    <dbReference type="NCBI Taxonomy" id="762376"/>
    <lineage>
        <taxon>Bacteria</taxon>
        <taxon>Pseudomonadati</taxon>
        <taxon>Pseudomonadota</taxon>
        <taxon>Betaproteobacteria</taxon>
        <taxon>Burkholderiales</taxon>
        <taxon>Alcaligenaceae</taxon>
        <taxon>Achromobacter</taxon>
    </lineage>
</organism>
<evidence type="ECO:0000256" key="6">
    <source>
        <dbReference type="ARBA" id="ARBA00022723"/>
    </source>
</evidence>
<comment type="subcellular location">
    <subcellularLocation>
        <location evidence="2">Cell membrane</location>
        <topology evidence="2">Multi-pass membrane protein</topology>
    </subcellularLocation>
</comment>
<evidence type="ECO:0000256" key="11">
    <source>
        <dbReference type="ARBA" id="ARBA00023136"/>
    </source>
</evidence>
<keyword evidence="6" id="KW-0479">Metal-binding</keyword>
<dbReference type="EMBL" id="CP002287">
    <property type="protein sequence ID" value="ADP17123.1"/>
    <property type="molecule type" value="Genomic_DNA"/>
</dbReference>
<proteinExistence type="predicted"/>
<keyword evidence="3" id="KW-1003">Cell membrane</keyword>
<dbReference type="PANTHER" id="PTHR43221:SF1">
    <property type="entry name" value="PROTEASE HTPX"/>
    <property type="match status" value="1"/>
</dbReference>
<dbReference type="RefSeq" id="WP_013394437.1">
    <property type="nucleotide sequence ID" value="NC_014640.1"/>
</dbReference>
<dbReference type="STRING" id="762376.AXYL_03803"/>
<dbReference type="PATRIC" id="fig|762376.5.peg.3816"/>
<accession>E3HPW5</accession>
<feature type="compositionally biased region" description="Low complexity" evidence="12">
    <location>
        <begin position="325"/>
        <end position="343"/>
    </location>
</feature>
<feature type="domain" description="Peptidase M48" evidence="14">
    <location>
        <begin position="133"/>
        <end position="315"/>
    </location>
</feature>
<evidence type="ECO:0000256" key="10">
    <source>
        <dbReference type="ARBA" id="ARBA00023049"/>
    </source>
</evidence>
<comment type="cofactor">
    <cofactor evidence="1">
        <name>Zn(2+)</name>
        <dbReference type="ChEBI" id="CHEBI:29105"/>
    </cofactor>
</comment>
<evidence type="ECO:0000256" key="7">
    <source>
        <dbReference type="ARBA" id="ARBA00022801"/>
    </source>
</evidence>
<dbReference type="PANTHER" id="PTHR43221">
    <property type="entry name" value="PROTEASE HTPX"/>
    <property type="match status" value="1"/>
</dbReference>
<keyword evidence="10" id="KW-0482">Metalloprotease</keyword>
<dbReference type="InterPro" id="IPR050083">
    <property type="entry name" value="HtpX_protease"/>
</dbReference>
<dbReference type="AlphaFoldDB" id="E3HPW5"/>
<evidence type="ECO:0000256" key="5">
    <source>
        <dbReference type="ARBA" id="ARBA00022692"/>
    </source>
</evidence>
<dbReference type="GO" id="GO:0005886">
    <property type="term" value="C:plasma membrane"/>
    <property type="evidence" value="ECO:0007669"/>
    <property type="project" value="UniProtKB-SubCell"/>
</dbReference>